<sequence length="1203" mass="132176">MKVWIFRIAVALGLMAFAAIIWFTGPLVGYEDVRPLEPVWLRLAIIAIVFAIVAGIYGVRYWLKRRAAKALEAALAESEGRQGDAKALGERMAEALETLKRASGKRNYLYDLPWYVIIGPPGAGKTTALVNSGLKFPLAGADGGKAVAGTGGTRYCDWWFTEEAVLIDTAGRYTTQDSGSDLDKKSWLSFLSLLKSHRAKQPINGVILAISVEDILKLDAEQLAEHTTAIRKRLLELHQQLRIDFPVYALFTKADLIAGFAEYFGSFNEARRRKVWGATFQTKDRKKNMVSEVPAEFDLLVRRLTEEVSDRLHEEPDPIARIAIFGFPAQFALLKDRVAGFLNRIFEPTRYQVNANLRGFYFSSGTQEGTPIDQVLGSIQRSFGETAHSAQLSGQGKSFFLRDLLTKVIFAERGWVSRDMSAVRRAAILRYGTLAAIGLISLGLLGAWGVSFASNKSLIAATDSAAEQYRVNAASHLKSNTVSDVELSNVAGVLDILRTMPVGYDNRDLPTPVRESFGLAQRGRLVSATDTTYRRALERMFRSRLILRLEKQIEAGMNDPLVLYETLKVYLMLGGKAPKVDESLVETWMRKDWEENLYPGPTNRQLRQDLLLHLRAMLHLGSSHRPTFELNGPLVESAQRSLARMNMADRAYALIKTASYAAPIENFSVINRGGPDTALVFETVDGTELDKLVVPGFFTYPGFHDFFIPQLAAVAEKIEGEKWVMGEFADQKGIEEQFGQLGPVLIERYGKEFIDAWNGVFDNLKFKSMSADKPQYLALSAASSPTSPIRQLFEAVSVETQLTREPGEGELSPDLPGNIPLASADAKDAAATVAKYAADRAAARTSGLARIGIELAMKKSESRAGEAFGSGASGRQIPGANIEAQFRPFHELVKGDAGKRPIDALIQNLYEVYQSLVLAATNPSQADRANANMQIQVVNLRANASRLPRPVARMVNAAVDDFEGDAAGNSLAQLNQMLNSTVTHACESVISNRYPFAKNSERDVQMQDFARIFAPNGVIDRFFAQNLAPMADMSGDEWVWKEDTRLGRELSKVTLKEFQRAAQIRDAFFPQGGVMPAVSLTITPFSLHGEADMALLNLNGQIVQSTQVGGLPVTMQWPGSMSGGTVSIALTPDIPGRVSTVLTEGGWAFMRLLEYGSVSKTSDGMRARFVIGGRDVVYTIQVGSVANPFLLPELTQFSCPTGL</sequence>
<dbReference type="EMBL" id="JAGWCR010000008">
    <property type="protein sequence ID" value="MBS3650136.1"/>
    <property type="molecule type" value="Genomic_DNA"/>
</dbReference>
<dbReference type="Pfam" id="PF06761">
    <property type="entry name" value="IcmF-related"/>
    <property type="match status" value="1"/>
</dbReference>
<dbReference type="Pfam" id="PF06744">
    <property type="entry name" value="IcmF_C"/>
    <property type="match status" value="1"/>
</dbReference>
<feature type="domain" description="Type VI secretion system component TssM1 helical" evidence="5">
    <location>
        <begin position="972"/>
        <end position="1072"/>
    </location>
</feature>
<dbReference type="InterPro" id="IPR009612">
    <property type="entry name" value="IcmF-rel"/>
</dbReference>
<dbReference type="InterPro" id="IPR017731">
    <property type="entry name" value="TssM1-like"/>
</dbReference>
<evidence type="ECO:0000256" key="1">
    <source>
        <dbReference type="SAM" id="Phobius"/>
    </source>
</evidence>
<evidence type="ECO:0000259" key="4">
    <source>
        <dbReference type="Pfam" id="PF14331"/>
    </source>
</evidence>
<keyword evidence="1" id="KW-1133">Transmembrane helix</keyword>
<feature type="transmembrane region" description="Helical" evidence="1">
    <location>
        <begin position="39"/>
        <end position="59"/>
    </location>
</feature>
<proteinExistence type="predicted"/>
<dbReference type="InterPro" id="IPR010623">
    <property type="entry name" value="IcmF_C"/>
</dbReference>
<dbReference type="PANTHER" id="PTHR36153">
    <property type="entry name" value="INNER MEMBRANE PROTEIN-RELATED"/>
    <property type="match status" value="1"/>
</dbReference>
<keyword evidence="7" id="KW-1185">Reference proteome</keyword>
<evidence type="ECO:0000313" key="7">
    <source>
        <dbReference type="Proteomes" id="UP000680348"/>
    </source>
</evidence>
<comment type="caution">
    <text evidence="6">The sequence shown here is derived from an EMBL/GenBank/DDBJ whole genome shotgun (WGS) entry which is preliminary data.</text>
</comment>
<dbReference type="Pfam" id="PF21070">
    <property type="entry name" value="IcmF_helical"/>
    <property type="match status" value="1"/>
</dbReference>
<dbReference type="CDD" id="cd00882">
    <property type="entry name" value="Ras_like_GTPase"/>
    <property type="match status" value="1"/>
</dbReference>
<dbReference type="PANTHER" id="PTHR36153:SF1">
    <property type="entry name" value="TYPE VI SECRETION SYSTEM COMPONENT TSSM1"/>
    <property type="match status" value="1"/>
</dbReference>
<dbReference type="InterPro" id="IPR048677">
    <property type="entry name" value="TssM1_hel"/>
</dbReference>
<protein>
    <submittedName>
        <fullName evidence="6">Type VI secretion system membrane subunit TssM</fullName>
    </submittedName>
</protein>
<evidence type="ECO:0000259" key="2">
    <source>
        <dbReference type="Pfam" id="PF06744"/>
    </source>
</evidence>
<accession>A0A942IA66</accession>
<dbReference type="NCBIfam" id="TIGR03348">
    <property type="entry name" value="VI_IcmF"/>
    <property type="match status" value="1"/>
</dbReference>
<reference evidence="6" key="1">
    <citation type="submission" date="2021-04" db="EMBL/GenBank/DDBJ databases">
        <title>Pseudaminobacter soli sp. nov., isolated from paddy soil contaminated by heavy metals.</title>
        <authorList>
            <person name="Zhang K."/>
        </authorList>
    </citation>
    <scope>NUCLEOTIDE SEQUENCE</scope>
    <source>
        <strain evidence="6">19-2017</strain>
    </source>
</reference>
<dbReference type="Pfam" id="PF14331">
    <property type="entry name" value="IcmF-related_N"/>
    <property type="match status" value="1"/>
</dbReference>
<dbReference type="InterPro" id="IPR027417">
    <property type="entry name" value="P-loop_NTPase"/>
</dbReference>
<keyword evidence="1" id="KW-0472">Membrane</keyword>
<evidence type="ECO:0000259" key="5">
    <source>
        <dbReference type="Pfam" id="PF21070"/>
    </source>
</evidence>
<dbReference type="AlphaFoldDB" id="A0A942IA66"/>
<evidence type="ECO:0000259" key="3">
    <source>
        <dbReference type="Pfam" id="PF06761"/>
    </source>
</evidence>
<keyword evidence="1" id="KW-0812">Transmembrane</keyword>
<dbReference type="SUPFAM" id="SSF52540">
    <property type="entry name" value="P-loop containing nucleoside triphosphate hydrolases"/>
    <property type="match status" value="1"/>
</dbReference>
<feature type="domain" description="Type VI secretion system component TssM1 N-terminal" evidence="4">
    <location>
        <begin position="183"/>
        <end position="436"/>
    </location>
</feature>
<dbReference type="InterPro" id="IPR025743">
    <property type="entry name" value="TssM1_N"/>
</dbReference>
<dbReference type="InterPro" id="IPR053156">
    <property type="entry name" value="T6SS_TssM-like"/>
</dbReference>
<dbReference type="RefSeq" id="WP_188255689.1">
    <property type="nucleotide sequence ID" value="NZ_JABVCF010000008.1"/>
</dbReference>
<feature type="transmembrane region" description="Helical" evidence="1">
    <location>
        <begin position="428"/>
        <end position="450"/>
    </location>
</feature>
<name>A0A942IA66_9HYPH</name>
<feature type="domain" description="IcmF-related" evidence="3">
    <location>
        <begin position="493"/>
        <end position="801"/>
    </location>
</feature>
<dbReference type="Proteomes" id="UP000680348">
    <property type="component" value="Unassembled WGS sequence"/>
</dbReference>
<evidence type="ECO:0000313" key="6">
    <source>
        <dbReference type="EMBL" id="MBS3650136.1"/>
    </source>
</evidence>
<gene>
    <name evidence="6" type="primary">tssM</name>
    <name evidence="6" type="ORF">KEU06_16100</name>
</gene>
<feature type="domain" description="Type VI secretion system IcmF C-terminal" evidence="2">
    <location>
        <begin position="1081"/>
        <end position="1183"/>
    </location>
</feature>
<organism evidence="6 7">
    <name type="scientific">Pseudaminobacter soli</name>
    <name type="common">ex Zhang et al. 2022</name>
    <dbReference type="NCBI Taxonomy" id="2831468"/>
    <lineage>
        <taxon>Bacteria</taxon>
        <taxon>Pseudomonadati</taxon>
        <taxon>Pseudomonadota</taxon>
        <taxon>Alphaproteobacteria</taxon>
        <taxon>Hyphomicrobiales</taxon>
        <taxon>Phyllobacteriaceae</taxon>
        <taxon>Pseudaminobacter</taxon>
    </lineage>
</organism>